<dbReference type="AlphaFoldDB" id="A0A834IHH2"/>
<reference evidence="1" key="1">
    <citation type="submission" date="2020-08" db="EMBL/GenBank/DDBJ databases">
        <title>Genome sequencing and assembly of the red palm weevil Rhynchophorus ferrugineus.</title>
        <authorList>
            <person name="Dias G.B."/>
            <person name="Bergman C.M."/>
            <person name="Manee M."/>
        </authorList>
    </citation>
    <scope>NUCLEOTIDE SEQUENCE</scope>
    <source>
        <strain evidence="1">AA-2017</strain>
        <tissue evidence="1">Whole larva</tissue>
    </source>
</reference>
<name>A0A834IHH2_RHYFE</name>
<proteinExistence type="predicted"/>
<dbReference type="Proteomes" id="UP000625711">
    <property type="component" value="Unassembled WGS sequence"/>
</dbReference>
<gene>
    <name evidence="1" type="ORF">GWI33_005454</name>
</gene>
<organism evidence="1 2">
    <name type="scientific">Rhynchophorus ferrugineus</name>
    <name type="common">Red palm weevil</name>
    <name type="synonym">Curculio ferrugineus</name>
    <dbReference type="NCBI Taxonomy" id="354439"/>
    <lineage>
        <taxon>Eukaryota</taxon>
        <taxon>Metazoa</taxon>
        <taxon>Ecdysozoa</taxon>
        <taxon>Arthropoda</taxon>
        <taxon>Hexapoda</taxon>
        <taxon>Insecta</taxon>
        <taxon>Pterygota</taxon>
        <taxon>Neoptera</taxon>
        <taxon>Endopterygota</taxon>
        <taxon>Coleoptera</taxon>
        <taxon>Polyphaga</taxon>
        <taxon>Cucujiformia</taxon>
        <taxon>Curculionidae</taxon>
        <taxon>Dryophthorinae</taxon>
        <taxon>Rhynchophorus</taxon>
    </lineage>
</organism>
<sequence length="87" mass="10134">MSVRRYELPNQVKIDREEIYNSIGSESGHSTVFRWRVKANLPVPRSHSRRESFVGITGGVMVGNVREGGNRRGERRYELIEYVERIN</sequence>
<accession>A0A834IHH2</accession>
<protein>
    <submittedName>
        <fullName evidence="1">Uncharacterized protein</fullName>
    </submittedName>
</protein>
<evidence type="ECO:0000313" key="2">
    <source>
        <dbReference type="Proteomes" id="UP000625711"/>
    </source>
</evidence>
<keyword evidence="2" id="KW-1185">Reference proteome</keyword>
<comment type="caution">
    <text evidence="1">The sequence shown here is derived from an EMBL/GenBank/DDBJ whole genome shotgun (WGS) entry which is preliminary data.</text>
</comment>
<evidence type="ECO:0000313" key="1">
    <source>
        <dbReference type="EMBL" id="KAF7280854.1"/>
    </source>
</evidence>
<dbReference type="EMBL" id="JAACXV010000272">
    <property type="protein sequence ID" value="KAF7280854.1"/>
    <property type="molecule type" value="Genomic_DNA"/>
</dbReference>